<evidence type="ECO:0000256" key="1">
    <source>
        <dbReference type="SAM" id="MobiDB-lite"/>
    </source>
</evidence>
<reference evidence="2" key="1">
    <citation type="journal article" date="2021" name="Proc. Natl. Acad. Sci. U.S.A.">
        <title>A Catalog of Tens of Thousands of Viruses from Human Metagenomes Reveals Hidden Associations with Chronic Diseases.</title>
        <authorList>
            <person name="Tisza M.J."/>
            <person name="Buck C.B."/>
        </authorList>
    </citation>
    <scope>NUCLEOTIDE SEQUENCE</scope>
    <source>
        <strain evidence="2">CtnCN2</strain>
    </source>
</reference>
<protein>
    <submittedName>
        <fullName evidence="2">Uncharacterized protein</fullName>
    </submittedName>
</protein>
<evidence type="ECO:0000313" key="2">
    <source>
        <dbReference type="EMBL" id="DAE07535.1"/>
    </source>
</evidence>
<name>A0A8S5PK16_9CAUD</name>
<feature type="region of interest" description="Disordered" evidence="1">
    <location>
        <begin position="29"/>
        <end position="53"/>
    </location>
</feature>
<proteinExistence type="predicted"/>
<organism evidence="2">
    <name type="scientific">Podoviridae sp. ctnCN2</name>
    <dbReference type="NCBI Taxonomy" id="2825274"/>
    <lineage>
        <taxon>Viruses</taxon>
        <taxon>Duplodnaviria</taxon>
        <taxon>Heunggongvirae</taxon>
        <taxon>Uroviricota</taxon>
        <taxon>Caudoviricetes</taxon>
    </lineage>
</organism>
<sequence>MIIVTDRSVVVSGGLRGWVYIHPSPFDSTCPSPPAPQVPRSSSRSLPPDTHHPLSSRLAMIGGGEVIKMQRLISVKLD</sequence>
<dbReference type="EMBL" id="BK015452">
    <property type="protein sequence ID" value="DAE07535.1"/>
    <property type="molecule type" value="Genomic_DNA"/>
</dbReference>
<accession>A0A8S5PK16</accession>